<accession>A0A410M860</accession>
<dbReference type="InterPro" id="IPR019593">
    <property type="entry name" value="Spore_coat_protein_Z/Y"/>
</dbReference>
<evidence type="ECO:0000313" key="1">
    <source>
        <dbReference type="EMBL" id="QAS50913.1"/>
    </source>
</evidence>
<keyword evidence="1" id="KW-0946">Virion</keyword>
<gene>
    <name evidence="1" type="ORF">HLI_01215</name>
</gene>
<reference evidence="1 2" key="1">
    <citation type="submission" date="2018-01" db="EMBL/GenBank/DDBJ databases">
        <title>The whole genome sequencing and assembly of Halobacillus litoralis ERB031 strain.</title>
        <authorList>
            <person name="Lee S.-J."/>
            <person name="Park M.-K."/>
            <person name="Kim J.-Y."/>
            <person name="Lee Y.-J."/>
            <person name="Yi H."/>
            <person name="Bahn Y.-S."/>
            <person name="Kim J.F."/>
            <person name="Lee D.-W."/>
        </authorList>
    </citation>
    <scope>NUCLEOTIDE SEQUENCE [LARGE SCALE GENOMIC DNA]</scope>
    <source>
        <strain evidence="1 2">ERB 031</strain>
    </source>
</reference>
<proteinExistence type="predicted"/>
<keyword evidence="1" id="KW-0167">Capsid protein</keyword>
<dbReference type="KEGG" id="hli:HLI_01215"/>
<dbReference type="AlphaFoldDB" id="A0A410M860"/>
<evidence type="ECO:0000313" key="2">
    <source>
        <dbReference type="Proteomes" id="UP000287756"/>
    </source>
</evidence>
<dbReference type="RefSeq" id="WP_128522676.1">
    <property type="nucleotide sequence ID" value="NZ_CANLVY010000004.1"/>
</dbReference>
<dbReference type="EMBL" id="CP026118">
    <property type="protein sequence ID" value="QAS50913.1"/>
    <property type="molecule type" value="Genomic_DNA"/>
</dbReference>
<sequence length="183" mass="19764">MSCKCKKSNCVCEKVRKIAAAQDEVANNDCCRAGSCEKSLRDLLSPAANGNGNDTIPFMLLCGCESALSGLLPYFAWGVRNVNTSCFGPIPSPFFRVKKIKEDDKCCAVLELLYPSLCDSTPDSLLDFIEYDGWYATGACVEVDLSNFTGITCFPPTTTMTPTASNMQAGINAVNALRNQQAK</sequence>
<organism evidence="1 2">
    <name type="scientific">Halobacillus litoralis</name>
    <dbReference type="NCBI Taxonomy" id="45668"/>
    <lineage>
        <taxon>Bacteria</taxon>
        <taxon>Bacillati</taxon>
        <taxon>Bacillota</taxon>
        <taxon>Bacilli</taxon>
        <taxon>Bacillales</taxon>
        <taxon>Bacillaceae</taxon>
        <taxon>Halobacillus</taxon>
    </lineage>
</organism>
<dbReference type="Proteomes" id="UP000287756">
    <property type="component" value="Chromosome"/>
</dbReference>
<dbReference type="Pfam" id="PF10612">
    <property type="entry name" value="Spore-coat_CotZ"/>
    <property type="match status" value="1"/>
</dbReference>
<name>A0A410M860_9BACI</name>
<dbReference type="OrthoDB" id="1655185at2"/>
<protein>
    <submittedName>
        <fullName evidence="1">Spore coat protein</fullName>
    </submittedName>
</protein>